<dbReference type="PANTHER" id="PTHR46336:SF3">
    <property type="entry name" value="BTB_POZ DOMAIN-CONTAINING PROTEIN POB1"/>
    <property type="match status" value="1"/>
</dbReference>
<dbReference type="Proteomes" id="UP000075714">
    <property type="component" value="Unassembled WGS sequence"/>
</dbReference>
<dbReference type="Pfam" id="PF07707">
    <property type="entry name" value="BACK"/>
    <property type="match status" value="1"/>
</dbReference>
<accession>A0A150FTP5</accession>
<proteinExistence type="predicted"/>
<comment type="caution">
    <text evidence="2">The sequence shown here is derived from an EMBL/GenBank/DDBJ whole genome shotgun (WGS) entry which is preliminary data.</text>
</comment>
<dbReference type="InterPro" id="IPR011333">
    <property type="entry name" value="SKP1/BTB/POZ_sf"/>
</dbReference>
<organism evidence="2 3">
    <name type="scientific">Gonium pectorale</name>
    <name type="common">Green alga</name>
    <dbReference type="NCBI Taxonomy" id="33097"/>
    <lineage>
        <taxon>Eukaryota</taxon>
        <taxon>Viridiplantae</taxon>
        <taxon>Chlorophyta</taxon>
        <taxon>core chlorophytes</taxon>
        <taxon>Chlorophyceae</taxon>
        <taxon>CS clade</taxon>
        <taxon>Chlamydomonadales</taxon>
        <taxon>Volvocaceae</taxon>
        <taxon>Gonium</taxon>
    </lineage>
</organism>
<dbReference type="OrthoDB" id="546755at2759"/>
<feature type="domain" description="BACK" evidence="1">
    <location>
        <begin position="197"/>
        <end position="261"/>
    </location>
</feature>
<dbReference type="PANTHER" id="PTHR46336">
    <property type="entry name" value="OS02G0260700 PROTEIN"/>
    <property type="match status" value="1"/>
</dbReference>
<dbReference type="Gene3D" id="1.25.40.420">
    <property type="match status" value="1"/>
</dbReference>
<evidence type="ECO:0000313" key="2">
    <source>
        <dbReference type="EMBL" id="KXZ40958.1"/>
    </source>
</evidence>
<evidence type="ECO:0000313" key="3">
    <source>
        <dbReference type="Proteomes" id="UP000075714"/>
    </source>
</evidence>
<gene>
    <name evidence="2" type="ORF">GPECTOR_1140g412</name>
</gene>
<reference evidence="3" key="1">
    <citation type="journal article" date="2016" name="Nat. Commun.">
        <title>The Gonium pectorale genome demonstrates co-option of cell cycle regulation during the evolution of multicellularity.</title>
        <authorList>
            <person name="Hanschen E.R."/>
            <person name="Marriage T.N."/>
            <person name="Ferris P.J."/>
            <person name="Hamaji T."/>
            <person name="Toyoda A."/>
            <person name="Fujiyama A."/>
            <person name="Neme R."/>
            <person name="Noguchi H."/>
            <person name="Minakuchi Y."/>
            <person name="Suzuki M."/>
            <person name="Kawai-Toyooka H."/>
            <person name="Smith D.R."/>
            <person name="Sparks H."/>
            <person name="Anderson J."/>
            <person name="Bakaric R."/>
            <person name="Luria V."/>
            <person name="Karger A."/>
            <person name="Kirschner M.W."/>
            <person name="Durand P.M."/>
            <person name="Michod R.E."/>
            <person name="Nozaki H."/>
            <person name="Olson B.J."/>
        </authorList>
    </citation>
    <scope>NUCLEOTIDE SEQUENCE [LARGE SCALE GENOMIC DNA]</scope>
    <source>
        <strain evidence="3">NIES-2863</strain>
    </source>
</reference>
<protein>
    <recommendedName>
        <fullName evidence="1">BACK domain-containing protein</fullName>
    </recommendedName>
</protein>
<dbReference type="EMBL" id="LSYV01001134">
    <property type="protein sequence ID" value="KXZ40958.1"/>
    <property type="molecule type" value="Genomic_DNA"/>
</dbReference>
<dbReference type="Gene3D" id="3.30.710.10">
    <property type="entry name" value="Potassium Channel Kv1.1, Chain A"/>
    <property type="match status" value="1"/>
</dbReference>
<keyword evidence="3" id="KW-1185">Reference proteome</keyword>
<evidence type="ECO:0000259" key="1">
    <source>
        <dbReference type="Pfam" id="PF07707"/>
    </source>
</evidence>
<sequence length="286" mass="31313">MSHVASGPSSMMARLLRALPSQQTDEEAALGDPLPGHTIVLRYASGRFRGQLNMINQQQEEGAAPDLLRGRPILRVLLGSAEELASARAAIKFAYTGEVQADSIREALGVLRQAAHLQVEGCAAACLERIKTLLPQAQGAAGNAPVVPPVLELYACERLWPEAVEEPRFASVLEAAKPLLVSHFGDTLAALNRPVLREQLLTLPAVALEALLESDDSGTDTEDSIMLLLATWMHENRGRTDSAARERLCRLVRLVQLSRQYATFVLPLLAADFACRRRKRVRCRRI</sequence>
<name>A0A150FTP5_GONPE</name>
<dbReference type="AlphaFoldDB" id="A0A150FTP5"/>
<dbReference type="InterPro" id="IPR011705">
    <property type="entry name" value="BACK"/>
</dbReference>
<dbReference type="InterPro" id="IPR045890">
    <property type="entry name" value="POB1-like"/>
</dbReference>